<dbReference type="OrthoDB" id="3690537at2"/>
<feature type="domain" description="HTH cro/C1-type" evidence="1">
    <location>
        <begin position="72"/>
        <end position="118"/>
    </location>
</feature>
<proteinExistence type="predicted"/>
<name>A0A5Q0GSW3_SACSY</name>
<evidence type="ECO:0000313" key="2">
    <source>
        <dbReference type="EMBL" id="QFZ16580.1"/>
    </source>
</evidence>
<dbReference type="Gene3D" id="1.10.260.40">
    <property type="entry name" value="lambda repressor-like DNA-binding domains"/>
    <property type="match status" value="1"/>
</dbReference>
<dbReference type="AlphaFoldDB" id="A0A5Q0GSW3"/>
<protein>
    <submittedName>
        <fullName evidence="2">XRE family transcriptional regulator</fullName>
    </submittedName>
</protein>
<dbReference type="KEGG" id="ssyi:EKG83_03040"/>
<accession>A0A5Q0GSW3</accession>
<dbReference type="InterPro" id="IPR010982">
    <property type="entry name" value="Lambda_DNA-bd_dom_sf"/>
</dbReference>
<dbReference type="InterPro" id="IPR001387">
    <property type="entry name" value="Cro/C1-type_HTH"/>
</dbReference>
<sequence length="160" mass="18514">MACLGICRVRTKLVCWHNSSSRALAQRLFSLCPNNFPLHRTVRAWRVLRRHTYHRGVTTRWWEYVETNLRNRGLSPGDLSEMANVDRSRISEWKRGKGVSLETARAVARVFEVSPLEAWVAAELITDEEARLQRARPDPADFSDQELITELTRRLKRASG</sequence>
<dbReference type="SUPFAM" id="SSF47413">
    <property type="entry name" value="lambda repressor-like DNA-binding domains"/>
    <property type="match status" value="1"/>
</dbReference>
<dbReference type="GO" id="GO:0003677">
    <property type="term" value="F:DNA binding"/>
    <property type="evidence" value="ECO:0007669"/>
    <property type="project" value="InterPro"/>
</dbReference>
<keyword evidence="3" id="KW-1185">Reference proteome</keyword>
<dbReference type="SMART" id="SM00530">
    <property type="entry name" value="HTH_XRE"/>
    <property type="match status" value="1"/>
</dbReference>
<reference evidence="3" key="1">
    <citation type="journal article" date="2021" name="Curr. Microbiol.">
        <title>Complete genome of nocamycin-producing strain Saccharothrix syringae NRRL B-16468 reveals the biosynthetic potential for secondary metabolites.</title>
        <authorList>
            <person name="Mo X."/>
            <person name="Yang S."/>
        </authorList>
    </citation>
    <scope>NUCLEOTIDE SEQUENCE [LARGE SCALE GENOMIC DNA]</scope>
    <source>
        <strain evidence="3">ATCC 51364 / DSM 43886 / JCM 6844 / KCTC 9398 / NBRC 14523 / NRRL B-16468 / INA 2240</strain>
    </source>
</reference>
<dbReference type="Proteomes" id="UP000325787">
    <property type="component" value="Chromosome"/>
</dbReference>
<dbReference type="PROSITE" id="PS50943">
    <property type="entry name" value="HTH_CROC1"/>
    <property type="match status" value="1"/>
</dbReference>
<evidence type="ECO:0000259" key="1">
    <source>
        <dbReference type="PROSITE" id="PS50943"/>
    </source>
</evidence>
<organism evidence="2 3">
    <name type="scientific">Saccharothrix syringae</name>
    <name type="common">Nocardiopsis syringae</name>
    <dbReference type="NCBI Taxonomy" id="103733"/>
    <lineage>
        <taxon>Bacteria</taxon>
        <taxon>Bacillati</taxon>
        <taxon>Actinomycetota</taxon>
        <taxon>Actinomycetes</taxon>
        <taxon>Pseudonocardiales</taxon>
        <taxon>Pseudonocardiaceae</taxon>
        <taxon>Saccharothrix</taxon>
    </lineage>
</organism>
<evidence type="ECO:0000313" key="3">
    <source>
        <dbReference type="Proteomes" id="UP000325787"/>
    </source>
</evidence>
<gene>
    <name evidence="2" type="ORF">EKG83_03040</name>
</gene>
<dbReference type="CDD" id="cd00093">
    <property type="entry name" value="HTH_XRE"/>
    <property type="match status" value="1"/>
</dbReference>
<dbReference type="Pfam" id="PF01381">
    <property type="entry name" value="HTH_3"/>
    <property type="match status" value="1"/>
</dbReference>
<dbReference type="EMBL" id="CP034550">
    <property type="protein sequence ID" value="QFZ16580.1"/>
    <property type="molecule type" value="Genomic_DNA"/>
</dbReference>